<gene>
    <name evidence="2" type="ORF">T4D_7716</name>
</gene>
<keyword evidence="3" id="KW-1185">Reference proteome</keyword>
<dbReference type="Proteomes" id="UP000054995">
    <property type="component" value="Unassembled WGS sequence"/>
</dbReference>
<sequence length="249" mass="28610">MLVRYVCVCVGRICSCASFGCTDVWHLSSSAVQIDTLQRPLGQFMNRVSSLCVCVHVIGVVLLVLAITCTVSLHAYMHHLLILNYTIRKTLIDDLNDFHLKHLYNCCEWTTSRLIIDKGDNVDPGWDKRRDKCQHPKYIIEHMPLCSSDFLSLYCAIIRAVRFSGRVVDSRSRVRLALVSHWSTHFLFLGHGRAVFLFHDSSFRADVLLCVFVLSWFSVFHELTDICETPRLSTFHPFPSNRVSFIDTR</sequence>
<evidence type="ECO:0000313" key="3">
    <source>
        <dbReference type="Proteomes" id="UP000054995"/>
    </source>
</evidence>
<evidence type="ECO:0000313" key="2">
    <source>
        <dbReference type="EMBL" id="KRY85277.1"/>
    </source>
</evidence>
<organism evidence="2 3">
    <name type="scientific">Trichinella pseudospiralis</name>
    <name type="common">Parasitic roundworm</name>
    <dbReference type="NCBI Taxonomy" id="6337"/>
    <lineage>
        <taxon>Eukaryota</taxon>
        <taxon>Metazoa</taxon>
        <taxon>Ecdysozoa</taxon>
        <taxon>Nematoda</taxon>
        <taxon>Enoplea</taxon>
        <taxon>Dorylaimia</taxon>
        <taxon>Trichinellida</taxon>
        <taxon>Trichinellidae</taxon>
        <taxon>Trichinella</taxon>
    </lineage>
</organism>
<proteinExistence type="predicted"/>
<feature type="transmembrane region" description="Helical" evidence="1">
    <location>
        <begin position="48"/>
        <end position="77"/>
    </location>
</feature>
<keyword evidence="1" id="KW-0472">Membrane</keyword>
<reference evidence="2 3" key="1">
    <citation type="submission" date="2015-01" db="EMBL/GenBank/DDBJ databases">
        <title>Evolution of Trichinella species and genotypes.</title>
        <authorList>
            <person name="Korhonen P.K."/>
            <person name="Edoardo P."/>
            <person name="Giuseppe L.R."/>
            <person name="Gasser R.B."/>
        </authorList>
    </citation>
    <scope>NUCLEOTIDE SEQUENCE [LARGE SCALE GENOMIC DNA]</scope>
    <source>
        <strain evidence="2">ISS470</strain>
    </source>
</reference>
<protein>
    <submittedName>
        <fullName evidence="2">Uncharacterized protein</fullName>
    </submittedName>
</protein>
<keyword evidence="1" id="KW-1133">Transmembrane helix</keyword>
<comment type="caution">
    <text evidence="2">The sequence shown here is derived from an EMBL/GenBank/DDBJ whole genome shotgun (WGS) entry which is preliminary data.</text>
</comment>
<keyword evidence="1" id="KW-0812">Transmembrane</keyword>
<dbReference type="EMBL" id="JYDT01000094">
    <property type="protein sequence ID" value="KRY85277.1"/>
    <property type="molecule type" value="Genomic_DNA"/>
</dbReference>
<dbReference type="AlphaFoldDB" id="A0A0V1FGV1"/>
<name>A0A0V1FGV1_TRIPS</name>
<evidence type="ECO:0000256" key="1">
    <source>
        <dbReference type="SAM" id="Phobius"/>
    </source>
</evidence>
<accession>A0A0V1FGV1</accession>